<organism evidence="1">
    <name type="scientific">uncultured bacterium</name>
    <name type="common">gcode 4</name>
    <dbReference type="NCBI Taxonomy" id="1234023"/>
    <lineage>
        <taxon>Bacteria</taxon>
        <taxon>environmental samples</taxon>
    </lineage>
</organism>
<dbReference type="SUPFAM" id="SSF52172">
    <property type="entry name" value="CheY-like"/>
    <property type="match status" value="1"/>
</dbReference>
<dbReference type="EMBL" id="AMFJ01000479">
    <property type="protein sequence ID" value="EKE27464.1"/>
    <property type="molecule type" value="Genomic_DNA"/>
</dbReference>
<dbReference type="AlphaFoldDB" id="K2GBA3"/>
<sequence length="663" mass="79709">MMKNTTISNELPEREKLKVLFVDDEIAKVRELLKGITSSSVEIIPFEPFYDTDETFREILTLMPDLIFMDHWLAQGPKKADWDKVIQELVSRWYKWKFITNTGWDVNENFKSVAHLRNDVWERVIIEHANKKPKIIDMLLRDYSRSISLILNIDKIDLITRRTIKEKLLAAPSAMINLTEEEKTFVQDIFWCNSINKKCRLQILLNDEEFILNQIATAEKAEQDIFYEEIKKLAGYWVLPDDSKLLQVIPAEEEREPIQTRNSNFRKNLSKQALEEWYESLTSDEKEELLSEIRKTEYGLTSYSKIRSKYVYWEILSRFNNINDYEKKNILDEMINGDYEAFCQVESEALDWINLSMIESGIAMRIMLRNPSEVHKREFDFVWSYSRPEMDLVALYLTAYLKWAKLPQYLMDKLWEHREKILNFDRFECVGPKPIFAIMSFDQFSSEYDESQKKDMILRILDKWKNKWKISYIREFSTLTWEEYDMDLSLKNIQEFRDYDMDEVFEAIEGKKLVLSKECYIGFIKKQLCKWAHKNVEALFANDPDSKLWIITWEELKSYIKEYSPKNMIELLFTLMEKWSLSLDKTAKEFMLRNYPWISVQIAIEKYTIKKIANYLWVSEKRLKESASSQYKENFNYHMLAKLRKYEWKQDEFKKLFLLSELY</sequence>
<accession>K2GBA3</accession>
<comment type="caution">
    <text evidence="1">The sequence shown here is derived from an EMBL/GenBank/DDBJ whole genome shotgun (WGS) entry which is preliminary data.</text>
</comment>
<gene>
    <name evidence="1" type="ORF">ACD_3C00205G0017</name>
</gene>
<proteinExistence type="predicted"/>
<name>K2GBA3_9BACT</name>
<reference evidence="1" key="1">
    <citation type="journal article" date="2012" name="Science">
        <title>Fermentation, hydrogen, and sulfur metabolism in multiple uncultivated bacterial phyla.</title>
        <authorList>
            <person name="Wrighton K.C."/>
            <person name="Thomas B.C."/>
            <person name="Sharon I."/>
            <person name="Miller C.S."/>
            <person name="Castelle C.J."/>
            <person name="VerBerkmoes N.C."/>
            <person name="Wilkins M.J."/>
            <person name="Hettich R.L."/>
            <person name="Lipton M.S."/>
            <person name="Williams K.H."/>
            <person name="Long P.E."/>
            <person name="Banfield J.F."/>
        </authorList>
    </citation>
    <scope>NUCLEOTIDE SEQUENCE [LARGE SCALE GENOMIC DNA]</scope>
</reference>
<dbReference type="InterPro" id="IPR011006">
    <property type="entry name" value="CheY-like_superfamily"/>
</dbReference>
<evidence type="ECO:0000313" key="1">
    <source>
        <dbReference type="EMBL" id="EKE27464.1"/>
    </source>
</evidence>
<protein>
    <submittedName>
        <fullName evidence="1">Uncharacterized protein</fullName>
    </submittedName>
</protein>